<dbReference type="EMBL" id="BMNW01000011">
    <property type="protein sequence ID" value="GGM25883.1"/>
    <property type="molecule type" value="Genomic_DNA"/>
</dbReference>
<proteinExistence type="predicted"/>
<gene>
    <name evidence="1" type="ORF">GCM10009425_40780</name>
</gene>
<dbReference type="Proteomes" id="UP000616499">
    <property type="component" value="Unassembled WGS sequence"/>
</dbReference>
<comment type="caution">
    <text evidence="1">The sequence shown here is derived from an EMBL/GenBank/DDBJ whole genome shotgun (WGS) entry which is preliminary data.</text>
</comment>
<dbReference type="RefSeq" id="WP_188867970.1">
    <property type="nucleotide sequence ID" value="NZ_BMNW01000011.1"/>
</dbReference>
<evidence type="ECO:0000313" key="2">
    <source>
        <dbReference type="Proteomes" id="UP000616499"/>
    </source>
</evidence>
<evidence type="ECO:0000313" key="1">
    <source>
        <dbReference type="EMBL" id="GGM25883.1"/>
    </source>
</evidence>
<protein>
    <submittedName>
        <fullName evidence="1">Uncharacterized protein</fullName>
    </submittedName>
</protein>
<keyword evidence="2" id="KW-1185">Reference proteome</keyword>
<organism evidence="1 2">
    <name type="scientific">Pseudomonas asuensis</name>
    <dbReference type="NCBI Taxonomy" id="1825787"/>
    <lineage>
        <taxon>Bacteria</taxon>
        <taxon>Pseudomonadati</taxon>
        <taxon>Pseudomonadota</taxon>
        <taxon>Gammaproteobacteria</taxon>
        <taxon>Pseudomonadales</taxon>
        <taxon>Pseudomonadaceae</taxon>
        <taxon>Pseudomonas</taxon>
    </lineage>
</organism>
<sequence>MKKSWGRLKSLWQNLQFDIEGLREDARKIGQGMIIAGFVGWLIPSDKLPESHSQILFAVGLVLWVFGLIKRRGESE</sequence>
<name>A0ABQ2H1A4_9PSED</name>
<reference evidence="2" key="1">
    <citation type="journal article" date="2019" name="Int. J. Syst. Evol. Microbiol.">
        <title>The Global Catalogue of Microorganisms (GCM) 10K type strain sequencing project: providing services to taxonomists for standard genome sequencing and annotation.</title>
        <authorList>
            <consortium name="The Broad Institute Genomics Platform"/>
            <consortium name="The Broad Institute Genome Sequencing Center for Infectious Disease"/>
            <person name="Wu L."/>
            <person name="Ma J."/>
        </authorList>
    </citation>
    <scope>NUCLEOTIDE SEQUENCE [LARGE SCALE GENOMIC DNA]</scope>
    <source>
        <strain evidence="2">JCM 13501</strain>
    </source>
</reference>
<accession>A0ABQ2H1A4</accession>